<dbReference type="RefSeq" id="WP_162836800.1">
    <property type="nucleotide sequence ID" value="NZ_CADFCZ010000001.1"/>
</dbReference>
<protein>
    <submittedName>
        <fullName evidence="2">Membrane protein</fullName>
    </submittedName>
</protein>
<evidence type="ECO:0000256" key="1">
    <source>
        <dbReference type="SAM" id="Phobius"/>
    </source>
</evidence>
<reference evidence="2 3" key="1">
    <citation type="submission" date="2016-04" db="EMBL/GenBank/DDBJ databases">
        <authorList>
            <person name="Peeters C."/>
        </authorList>
    </citation>
    <scope>NUCLEOTIDE SEQUENCE [LARGE SCALE GENOMIC DNA]</scope>
    <source>
        <strain evidence="2">LMG 29311</strain>
    </source>
</reference>
<keyword evidence="1" id="KW-0812">Transmembrane</keyword>
<keyword evidence="1" id="KW-1133">Transmembrane helix</keyword>
<dbReference type="Proteomes" id="UP000196218">
    <property type="component" value="Unassembled WGS sequence"/>
</dbReference>
<name>A0ABD7LDX0_9BURK</name>
<proteinExistence type="predicted"/>
<dbReference type="GeneID" id="89567676"/>
<organism evidence="2 3">
    <name type="scientific">Burkholderia multivorans</name>
    <dbReference type="NCBI Taxonomy" id="87883"/>
    <lineage>
        <taxon>Bacteria</taxon>
        <taxon>Pseudomonadati</taxon>
        <taxon>Pseudomonadota</taxon>
        <taxon>Betaproteobacteria</taxon>
        <taxon>Burkholderiales</taxon>
        <taxon>Burkholderiaceae</taxon>
        <taxon>Burkholderia</taxon>
        <taxon>Burkholderia cepacia complex</taxon>
    </lineage>
</organism>
<comment type="caution">
    <text evidence="2">The sequence shown here is derived from an EMBL/GenBank/DDBJ whole genome shotgun (WGS) entry which is preliminary data.</text>
</comment>
<sequence length="46" mass="5095">MKQTGRGAVGAAVIRQEDEMGKYLIAWLLGVPAGLLVLFYLFTHLF</sequence>
<accession>A0ABD7LDX0</accession>
<evidence type="ECO:0000313" key="3">
    <source>
        <dbReference type="Proteomes" id="UP000196218"/>
    </source>
</evidence>
<feature type="transmembrane region" description="Helical" evidence="1">
    <location>
        <begin position="23"/>
        <end position="42"/>
    </location>
</feature>
<dbReference type="EMBL" id="FKJW01000005">
    <property type="protein sequence ID" value="SAK02199.1"/>
    <property type="molecule type" value="Genomic_DNA"/>
</dbReference>
<evidence type="ECO:0000313" key="2">
    <source>
        <dbReference type="EMBL" id="SAK02199.1"/>
    </source>
</evidence>
<gene>
    <name evidence="2" type="ORF">UA18_05452</name>
</gene>
<dbReference type="AlphaFoldDB" id="A0ABD7LDX0"/>
<keyword evidence="1" id="KW-0472">Membrane</keyword>